<keyword evidence="2" id="KW-0808">Transferase</keyword>
<gene>
    <name evidence="2" type="ORF">GCM10011335_28800</name>
</gene>
<reference evidence="2" key="1">
    <citation type="journal article" date="2014" name="Int. J. Syst. Evol. Microbiol.">
        <title>Complete genome sequence of Corynebacterium casei LMG S-19264T (=DSM 44701T), isolated from a smear-ripened cheese.</title>
        <authorList>
            <consortium name="US DOE Joint Genome Institute (JGI-PGF)"/>
            <person name="Walter F."/>
            <person name="Albersmeier A."/>
            <person name="Kalinowski J."/>
            <person name="Ruckert C."/>
        </authorList>
    </citation>
    <scope>NUCLEOTIDE SEQUENCE</scope>
    <source>
        <strain evidence="2">CGMCC 1.15493</strain>
    </source>
</reference>
<dbReference type="GO" id="GO:0016740">
    <property type="term" value="F:transferase activity"/>
    <property type="evidence" value="ECO:0007669"/>
    <property type="project" value="UniProtKB-KW"/>
</dbReference>
<dbReference type="Proteomes" id="UP000613160">
    <property type="component" value="Unassembled WGS sequence"/>
</dbReference>
<dbReference type="SUPFAM" id="SSF53448">
    <property type="entry name" value="Nucleotide-diphospho-sugar transferases"/>
    <property type="match status" value="1"/>
</dbReference>
<dbReference type="AlphaFoldDB" id="A0A916Y014"/>
<evidence type="ECO:0000313" key="3">
    <source>
        <dbReference type="Proteomes" id="UP000613160"/>
    </source>
</evidence>
<sequence length="313" mass="33192">MSMTTPVTVDICICTFRRPQLAETVRSLDAMTVPDGVSVRLIIADNDVTPSAGDLVRRLQTQSRYAILFRHAPARNISIARNACLDAATGDFAAFIDDDETASPGWLGALLAKAEGADAVLGPAQAAYEPGAPSWMRRGDFHSTRPVWVNGEIRTGYTCNVLLRRASPLIAQRRFALSLGRSGGEDTDYFTALTEAGGRIAYAEDAVVGDPVPASRASFAWLMKRRFRMGQTHGRVVLGAPKGPALVRQVALAAGKAGACFAAAAAVAWSAPRRNRLALRGIMHAGVVSGLLGVREITQYGDIDAAEGKADAA</sequence>
<dbReference type="InterPro" id="IPR001173">
    <property type="entry name" value="Glyco_trans_2-like"/>
</dbReference>
<dbReference type="PANTHER" id="PTHR43685:SF2">
    <property type="entry name" value="GLYCOSYLTRANSFERASE 2-LIKE DOMAIN-CONTAINING PROTEIN"/>
    <property type="match status" value="1"/>
</dbReference>
<evidence type="ECO:0000313" key="2">
    <source>
        <dbReference type="EMBL" id="GGD24128.1"/>
    </source>
</evidence>
<protein>
    <submittedName>
        <fullName evidence="2">Glycosyl transferase family A</fullName>
    </submittedName>
</protein>
<keyword evidence="3" id="KW-1185">Reference proteome</keyword>
<dbReference type="InterPro" id="IPR050834">
    <property type="entry name" value="Glycosyltransf_2"/>
</dbReference>
<dbReference type="InterPro" id="IPR029044">
    <property type="entry name" value="Nucleotide-diphossugar_trans"/>
</dbReference>
<reference evidence="2" key="2">
    <citation type="submission" date="2020-09" db="EMBL/GenBank/DDBJ databases">
        <authorList>
            <person name="Sun Q."/>
            <person name="Zhou Y."/>
        </authorList>
    </citation>
    <scope>NUCLEOTIDE SEQUENCE</scope>
    <source>
        <strain evidence="2">CGMCC 1.15493</strain>
    </source>
</reference>
<evidence type="ECO:0000259" key="1">
    <source>
        <dbReference type="Pfam" id="PF00535"/>
    </source>
</evidence>
<dbReference type="CDD" id="cd00761">
    <property type="entry name" value="Glyco_tranf_GTA_type"/>
    <property type="match status" value="1"/>
</dbReference>
<organism evidence="2 3">
    <name type="scientific">Aureimonas glaciei</name>
    <dbReference type="NCBI Taxonomy" id="1776957"/>
    <lineage>
        <taxon>Bacteria</taxon>
        <taxon>Pseudomonadati</taxon>
        <taxon>Pseudomonadota</taxon>
        <taxon>Alphaproteobacteria</taxon>
        <taxon>Hyphomicrobiales</taxon>
        <taxon>Aurantimonadaceae</taxon>
        <taxon>Aureimonas</taxon>
    </lineage>
</organism>
<dbReference type="Pfam" id="PF00535">
    <property type="entry name" value="Glycos_transf_2"/>
    <property type="match status" value="1"/>
</dbReference>
<name>A0A916Y014_9HYPH</name>
<proteinExistence type="predicted"/>
<feature type="domain" description="Glycosyltransferase 2-like" evidence="1">
    <location>
        <begin position="11"/>
        <end position="166"/>
    </location>
</feature>
<accession>A0A916Y014</accession>
<dbReference type="EMBL" id="BMJJ01000006">
    <property type="protein sequence ID" value="GGD24128.1"/>
    <property type="molecule type" value="Genomic_DNA"/>
</dbReference>
<comment type="caution">
    <text evidence="2">The sequence shown here is derived from an EMBL/GenBank/DDBJ whole genome shotgun (WGS) entry which is preliminary data.</text>
</comment>
<dbReference type="Gene3D" id="3.90.550.10">
    <property type="entry name" value="Spore Coat Polysaccharide Biosynthesis Protein SpsA, Chain A"/>
    <property type="match status" value="1"/>
</dbReference>
<dbReference type="PANTHER" id="PTHR43685">
    <property type="entry name" value="GLYCOSYLTRANSFERASE"/>
    <property type="match status" value="1"/>
</dbReference>